<dbReference type="KEGG" id="ppeg:KUA23_13555"/>
<name>A0ABD7TPU2_9PSED</name>
<reference evidence="1" key="1">
    <citation type="journal article" date="2022" name="Front. Plant Sci.">
        <title>Agronomic efficiency and genome mining analysis of the wheat-biostimulant rhizospheric bacterium Pseudomonas pergaminensis sp. nov. strain 1008T.</title>
        <authorList>
            <person name="Diaz M."/>
            <person name="Bach T."/>
            <person name="Gonzalez Anta G."/>
            <person name="Agaras B."/>
            <person name="Wibberg D."/>
            <person name="Noguera F."/>
            <person name="Canciani W."/>
            <person name="Valverde C."/>
        </authorList>
    </citation>
    <scope>NUCLEOTIDE SEQUENCE</scope>
    <source>
        <strain evidence="1">1008</strain>
    </source>
</reference>
<evidence type="ECO:0000313" key="2">
    <source>
        <dbReference type="Proteomes" id="UP001056907"/>
    </source>
</evidence>
<gene>
    <name evidence="1" type="ORF">KUA23_13555</name>
</gene>
<evidence type="ECO:0000313" key="1">
    <source>
        <dbReference type="EMBL" id="USW03654.1"/>
    </source>
</evidence>
<organism evidence="1 2">
    <name type="scientific">Pseudomonas pergaminensis</name>
    <dbReference type="NCBI Taxonomy" id="2853159"/>
    <lineage>
        <taxon>Bacteria</taxon>
        <taxon>Pseudomonadati</taxon>
        <taxon>Pseudomonadota</taxon>
        <taxon>Gammaproteobacteria</taxon>
        <taxon>Pseudomonadales</taxon>
        <taxon>Pseudomonadaceae</taxon>
        <taxon>Pseudomonas</taxon>
    </lineage>
</organism>
<dbReference type="AlphaFoldDB" id="A0ABD7TPU2"/>
<dbReference type="EMBL" id="CP078013">
    <property type="protein sequence ID" value="USW03654.1"/>
    <property type="molecule type" value="Genomic_DNA"/>
</dbReference>
<accession>A0ABD7TPU2</accession>
<reference evidence="1" key="2">
    <citation type="submission" date="2024-04" db="EMBL/GenBank/DDBJ databases">
        <authorList>
            <person name="Diaz M."/>
            <person name="Bach T."/>
            <person name="Gonzalez Anta G."/>
            <person name="Agaras B."/>
            <person name="Wibberg D."/>
            <person name="Noguera F."/>
            <person name="Canciani W."/>
            <person name="Ybarra T."/>
            <person name="Nunez M.L."/>
            <person name="Valverde C."/>
        </authorList>
    </citation>
    <scope>NUCLEOTIDE SEQUENCE</scope>
    <source>
        <strain evidence="1">1008</strain>
    </source>
</reference>
<protein>
    <submittedName>
        <fullName evidence="1">Uncharacterized protein</fullName>
    </submittedName>
</protein>
<proteinExistence type="predicted"/>
<dbReference type="Proteomes" id="UP001056907">
    <property type="component" value="Chromosome"/>
</dbReference>
<sequence length="51" mass="5821">MRLFVPLMRQSNQLWLSVGTRYYNKARLALNASTFGVSTAHLGHPAQWDDT</sequence>
<dbReference type="RefSeq" id="WP_252994133.1">
    <property type="nucleotide sequence ID" value="NZ_CP078013.2"/>
</dbReference>